<protein>
    <submittedName>
        <fullName evidence="1">Uncharacterized protein</fullName>
    </submittedName>
</protein>
<name>A0ABN9CJE2_9NEOB</name>
<evidence type="ECO:0000313" key="1">
    <source>
        <dbReference type="EMBL" id="CAI9559804.1"/>
    </source>
</evidence>
<sequence>MDSHKEVCVLLLTHLTSRKFYPLHDQGIFCYLALRYFNWSLRNHATMCPN</sequence>
<organism evidence="1 2">
    <name type="scientific">Staurois parvus</name>
    <dbReference type="NCBI Taxonomy" id="386267"/>
    <lineage>
        <taxon>Eukaryota</taxon>
        <taxon>Metazoa</taxon>
        <taxon>Chordata</taxon>
        <taxon>Craniata</taxon>
        <taxon>Vertebrata</taxon>
        <taxon>Euteleostomi</taxon>
        <taxon>Amphibia</taxon>
        <taxon>Batrachia</taxon>
        <taxon>Anura</taxon>
        <taxon>Neobatrachia</taxon>
        <taxon>Ranoidea</taxon>
        <taxon>Ranidae</taxon>
        <taxon>Staurois</taxon>
    </lineage>
</organism>
<proteinExistence type="predicted"/>
<evidence type="ECO:0000313" key="2">
    <source>
        <dbReference type="Proteomes" id="UP001162483"/>
    </source>
</evidence>
<comment type="caution">
    <text evidence="1">The sequence shown here is derived from an EMBL/GenBank/DDBJ whole genome shotgun (WGS) entry which is preliminary data.</text>
</comment>
<accession>A0ABN9CJE2</accession>
<reference evidence="1" key="1">
    <citation type="submission" date="2023-05" db="EMBL/GenBank/DDBJ databases">
        <authorList>
            <person name="Stuckert A."/>
        </authorList>
    </citation>
    <scope>NUCLEOTIDE SEQUENCE</scope>
</reference>
<dbReference type="Proteomes" id="UP001162483">
    <property type="component" value="Unassembled WGS sequence"/>
</dbReference>
<gene>
    <name evidence="1" type="ORF">SPARVUS_LOCUS5144934</name>
</gene>
<dbReference type="EMBL" id="CATNWA010010390">
    <property type="protein sequence ID" value="CAI9559804.1"/>
    <property type="molecule type" value="Genomic_DNA"/>
</dbReference>
<keyword evidence="2" id="KW-1185">Reference proteome</keyword>